<dbReference type="GO" id="GO:0016829">
    <property type="term" value="F:lyase activity"/>
    <property type="evidence" value="ECO:0007669"/>
    <property type="project" value="UniProtKB-KW"/>
</dbReference>
<feature type="chain" id="PRO_5043683508" evidence="3">
    <location>
        <begin position="34"/>
        <end position="294"/>
    </location>
</feature>
<evidence type="ECO:0000256" key="1">
    <source>
        <dbReference type="ARBA" id="ARBA00007734"/>
    </source>
</evidence>
<protein>
    <submittedName>
        <fullName evidence="5">Lytic transglycosylase domain-containing protein</fullName>
        <ecNumber evidence="5">4.2.2.n1</ecNumber>
    </submittedName>
</protein>
<keyword evidence="5" id="KW-0456">Lyase</keyword>
<comment type="similarity">
    <text evidence="2">Belongs to the virb1 family.</text>
</comment>
<accession>A0AAU7JJK1</accession>
<reference evidence="5" key="1">
    <citation type="submission" date="2024-05" db="EMBL/GenBank/DDBJ databases">
        <authorList>
            <person name="Kim S."/>
            <person name="Heo J."/>
            <person name="Choi H."/>
            <person name="Choi Y."/>
            <person name="Kwon S.-W."/>
            <person name="Kim Y."/>
        </authorList>
    </citation>
    <scope>NUCLEOTIDE SEQUENCE</scope>
    <source>
        <strain evidence="5">KACC 23698</strain>
    </source>
</reference>
<name>A0AAU7JJK1_9HYPH</name>
<dbReference type="SUPFAM" id="SSF53955">
    <property type="entry name" value="Lysozyme-like"/>
    <property type="match status" value="1"/>
</dbReference>
<dbReference type="CDD" id="cd00254">
    <property type="entry name" value="LT-like"/>
    <property type="match status" value="1"/>
</dbReference>
<dbReference type="AlphaFoldDB" id="A0AAU7JJK1"/>
<organism evidence="5">
    <name type="scientific">Alsobacter sp. KACC 23698</name>
    <dbReference type="NCBI Taxonomy" id="3149229"/>
    <lineage>
        <taxon>Bacteria</taxon>
        <taxon>Pseudomonadati</taxon>
        <taxon>Pseudomonadota</taxon>
        <taxon>Alphaproteobacteria</taxon>
        <taxon>Hyphomicrobiales</taxon>
        <taxon>Alsobacteraceae</taxon>
        <taxon>Alsobacter</taxon>
    </lineage>
</organism>
<evidence type="ECO:0000313" key="5">
    <source>
        <dbReference type="EMBL" id="XBO40324.1"/>
    </source>
</evidence>
<dbReference type="InterPro" id="IPR023346">
    <property type="entry name" value="Lysozyme-like_dom_sf"/>
</dbReference>
<dbReference type="EC" id="4.2.2.n1" evidence="5"/>
<dbReference type="EMBL" id="CP157484">
    <property type="protein sequence ID" value="XBO40324.1"/>
    <property type="molecule type" value="Genomic_DNA"/>
</dbReference>
<dbReference type="Gene3D" id="1.10.530.10">
    <property type="match status" value="1"/>
</dbReference>
<feature type="signal peptide" evidence="3">
    <location>
        <begin position="1"/>
        <end position="33"/>
    </location>
</feature>
<evidence type="ECO:0000256" key="3">
    <source>
        <dbReference type="SAM" id="SignalP"/>
    </source>
</evidence>
<dbReference type="RefSeq" id="WP_406857181.1">
    <property type="nucleotide sequence ID" value="NZ_CP157484.1"/>
</dbReference>
<evidence type="ECO:0000256" key="2">
    <source>
        <dbReference type="ARBA" id="ARBA00009387"/>
    </source>
</evidence>
<sequence length="294" mass="30377">MPRHIRPASVSGRRFVRLIAILGALAAGVSARAVGTAEAREGGSDRLWAGTAEPAPRRGVVAARPDAARRWWDDLTGKTRVPELIAASARATQLPGAFLGRLLRQESGLDPRAVSRVGAQGVAQFMPATAAQRGVANPFDPNEAIPKAAELLRELREEFGNLGLAAAAYNGGPARVRAWLSGKTALPLETERYVLAVTGQTASSWAPGGALAATGPVGGDGGFGGEIPLDQASARAAASRRHKPGAATTFAGGIQPFAAPPNQTLTLLKPVTGERALCDLLGGRDKSCVVQASY</sequence>
<dbReference type="Pfam" id="PF01464">
    <property type="entry name" value="SLT"/>
    <property type="match status" value="1"/>
</dbReference>
<dbReference type="PROSITE" id="PS51318">
    <property type="entry name" value="TAT"/>
    <property type="match status" value="1"/>
</dbReference>
<dbReference type="InterPro" id="IPR006311">
    <property type="entry name" value="TAT_signal"/>
</dbReference>
<dbReference type="InterPro" id="IPR008258">
    <property type="entry name" value="Transglycosylase_SLT_dom_1"/>
</dbReference>
<evidence type="ECO:0000259" key="4">
    <source>
        <dbReference type="Pfam" id="PF01464"/>
    </source>
</evidence>
<keyword evidence="3" id="KW-0732">Signal</keyword>
<dbReference type="PANTHER" id="PTHR37423:SF2">
    <property type="entry name" value="MEMBRANE-BOUND LYTIC MUREIN TRANSGLYCOSYLASE C"/>
    <property type="match status" value="1"/>
</dbReference>
<gene>
    <name evidence="5" type="ORF">ABEG18_05995</name>
</gene>
<comment type="similarity">
    <text evidence="1">Belongs to the transglycosylase Slt family.</text>
</comment>
<dbReference type="PANTHER" id="PTHR37423">
    <property type="entry name" value="SOLUBLE LYTIC MUREIN TRANSGLYCOSYLASE-RELATED"/>
    <property type="match status" value="1"/>
</dbReference>
<proteinExistence type="inferred from homology"/>
<feature type="domain" description="Transglycosylase SLT" evidence="4">
    <location>
        <begin position="84"/>
        <end position="183"/>
    </location>
</feature>